<dbReference type="Pfam" id="PF00646">
    <property type="entry name" value="F-box"/>
    <property type="match status" value="1"/>
</dbReference>
<feature type="region of interest" description="Disordered" evidence="1">
    <location>
        <begin position="1"/>
        <end position="28"/>
    </location>
</feature>
<accession>A0AAD8RK73</accession>
<comment type="caution">
    <text evidence="3">The sequence shown here is derived from an EMBL/GenBank/DDBJ whole genome shotgun (WGS) entry which is preliminary data.</text>
</comment>
<sequence>MLRGRAKAQTGSSRCSSPAPAPAPKTPLDDEDLLQEILLRLHPKPSSLPRASLVCRGWCSILSDPEFLERFRKHHQKPPLLGFFAGHVHATPVFTPILDSPDRIPASRFPVPQGHSRNDECVELNSAHFSSSRLQHLITR</sequence>
<organism evidence="3 4">
    <name type="scientific">Lolium multiflorum</name>
    <name type="common">Italian ryegrass</name>
    <name type="synonym">Lolium perenne subsp. multiflorum</name>
    <dbReference type="NCBI Taxonomy" id="4521"/>
    <lineage>
        <taxon>Eukaryota</taxon>
        <taxon>Viridiplantae</taxon>
        <taxon>Streptophyta</taxon>
        <taxon>Embryophyta</taxon>
        <taxon>Tracheophyta</taxon>
        <taxon>Spermatophyta</taxon>
        <taxon>Magnoliopsida</taxon>
        <taxon>Liliopsida</taxon>
        <taxon>Poales</taxon>
        <taxon>Poaceae</taxon>
        <taxon>BOP clade</taxon>
        <taxon>Pooideae</taxon>
        <taxon>Poodae</taxon>
        <taxon>Poeae</taxon>
        <taxon>Poeae Chloroplast Group 2 (Poeae type)</taxon>
        <taxon>Loliodinae</taxon>
        <taxon>Loliinae</taxon>
        <taxon>Lolium</taxon>
    </lineage>
</organism>
<dbReference type="PANTHER" id="PTHR32133">
    <property type="entry name" value="OS07G0120400 PROTEIN"/>
    <property type="match status" value="1"/>
</dbReference>
<dbReference type="Gene3D" id="1.20.1280.50">
    <property type="match status" value="1"/>
</dbReference>
<keyword evidence="4" id="KW-1185">Reference proteome</keyword>
<evidence type="ECO:0000256" key="1">
    <source>
        <dbReference type="SAM" id="MobiDB-lite"/>
    </source>
</evidence>
<evidence type="ECO:0000313" key="4">
    <source>
        <dbReference type="Proteomes" id="UP001231189"/>
    </source>
</evidence>
<gene>
    <name evidence="3" type="ORF">QYE76_000859</name>
</gene>
<dbReference type="AlphaFoldDB" id="A0AAD8RK73"/>
<dbReference type="SUPFAM" id="SSF81383">
    <property type="entry name" value="F-box domain"/>
    <property type="match status" value="1"/>
</dbReference>
<name>A0AAD8RK73_LOLMU</name>
<protein>
    <recommendedName>
        <fullName evidence="2">F-box domain-containing protein</fullName>
    </recommendedName>
</protein>
<proteinExistence type="predicted"/>
<dbReference type="InterPro" id="IPR036047">
    <property type="entry name" value="F-box-like_dom_sf"/>
</dbReference>
<reference evidence="3" key="1">
    <citation type="submission" date="2023-07" db="EMBL/GenBank/DDBJ databases">
        <title>A chromosome-level genome assembly of Lolium multiflorum.</title>
        <authorList>
            <person name="Chen Y."/>
            <person name="Copetti D."/>
            <person name="Kolliker R."/>
            <person name="Studer B."/>
        </authorList>
    </citation>
    <scope>NUCLEOTIDE SEQUENCE</scope>
    <source>
        <strain evidence="3">02402/16</strain>
        <tissue evidence="3">Leaf</tissue>
    </source>
</reference>
<dbReference type="Proteomes" id="UP001231189">
    <property type="component" value="Unassembled WGS sequence"/>
</dbReference>
<feature type="domain" description="F-box" evidence="2">
    <location>
        <begin position="31"/>
        <end position="68"/>
    </location>
</feature>
<dbReference type="InterPro" id="IPR001810">
    <property type="entry name" value="F-box_dom"/>
</dbReference>
<dbReference type="EMBL" id="JAUUTY010000005">
    <property type="protein sequence ID" value="KAK1626544.1"/>
    <property type="molecule type" value="Genomic_DNA"/>
</dbReference>
<evidence type="ECO:0000313" key="3">
    <source>
        <dbReference type="EMBL" id="KAK1626544.1"/>
    </source>
</evidence>
<evidence type="ECO:0000259" key="2">
    <source>
        <dbReference type="Pfam" id="PF00646"/>
    </source>
</evidence>
<dbReference type="PANTHER" id="PTHR32133:SF328">
    <property type="entry name" value="F-BOX DOMAIN-CONTAINING PROTEIN"/>
    <property type="match status" value="1"/>
</dbReference>